<evidence type="ECO:0000256" key="2">
    <source>
        <dbReference type="SAM" id="Phobius"/>
    </source>
</evidence>
<keyword evidence="2" id="KW-1133">Transmembrane helix</keyword>
<name>A0ABT3QEU5_9PROT</name>
<keyword evidence="2" id="KW-0472">Membrane</keyword>
<feature type="transmembrane region" description="Helical" evidence="2">
    <location>
        <begin position="121"/>
        <end position="141"/>
    </location>
</feature>
<evidence type="ECO:0000256" key="1">
    <source>
        <dbReference type="SAM" id="MobiDB-lite"/>
    </source>
</evidence>
<organism evidence="3 4">
    <name type="scientific">Acetobacter thailandicus</name>
    <dbReference type="NCBI Taxonomy" id="1502842"/>
    <lineage>
        <taxon>Bacteria</taxon>
        <taxon>Pseudomonadati</taxon>
        <taxon>Pseudomonadota</taxon>
        <taxon>Alphaproteobacteria</taxon>
        <taxon>Acetobacterales</taxon>
        <taxon>Acetobacteraceae</taxon>
        <taxon>Acetobacter</taxon>
    </lineage>
</organism>
<evidence type="ECO:0000313" key="4">
    <source>
        <dbReference type="Proteomes" id="UP001301152"/>
    </source>
</evidence>
<dbReference type="Proteomes" id="UP001301152">
    <property type="component" value="Unassembled WGS sequence"/>
</dbReference>
<gene>
    <name evidence="3" type="ORF">OQ497_07600</name>
</gene>
<feature type="transmembrane region" description="Helical" evidence="2">
    <location>
        <begin position="75"/>
        <end position="93"/>
    </location>
</feature>
<keyword evidence="4" id="KW-1185">Reference proteome</keyword>
<accession>A0ABT3QEU5</accession>
<feature type="transmembrane region" description="Helical" evidence="2">
    <location>
        <begin position="45"/>
        <end position="63"/>
    </location>
</feature>
<protein>
    <submittedName>
        <fullName evidence="3">Uncharacterized protein</fullName>
    </submittedName>
</protein>
<dbReference type="RefSeq" id="WP_242005243.1">
    <property type="nucleotide sequence ID" value="NZ_JAPIUZ010000003.1"/>
</dbReference>
<dbReference type="InterPro" id="IPR036259">
    <property type="entry name" value="MFS_trans_sf"/>
</dbReference>
<proteinExistence type="predicted"/>
<dbReference type="EMBL" id="JAPIUZ010000003">
    <property type="protein sequence ID" value="MCX2563817.1"/>
    <property type="molecule type" value="Genomic_DNA"/>
</dbReference>
<evidence type="ECO:0000313" key="3">
    <source>
        <dbReference type="EMBL" id="MCX2563817.1"/>
    </source>
</evidence>
<dbReference type="SUPFAM" id="SSF103473">
    <property type="entry name" value="MFS general substrate transporter"/>
    <property type="match status" value="1"/>
</dbReference>
<comment type="caution">
    <text evidence="3">The sequence shown here is derived from an EMBL/GenBank/DDBJ whole genome shotgun (WGS) entry which is preliminary data.</text>
</comment>
<feature type="transmembrane region" description="Helical" evidence="2">
    <location>
        <begin position="99"/>
        <end position="116"/>
    </location>
</feature>
<reference evidence="3 4" key="1">
    <citation type="submission" date="2022-11" db="EMBL/GenBank/DDBJ databases">
        <title>Genome sequencing of Acetobacter type strain.</title>
        <authorList>
            <person name="Heo J."/>
            <person name="Lee D."/>
            <person name="Han B.-H."/>
            <person name="Hong S.-B."/>
            <person name="Kwon S.-W."/>
        </authorList>
    </citation>
    <scope>NUCLEOTIDE SEQUENCE [LARGE SCALE GENOMIC DNA]</scope>
    <source>
        <strain evidence="3 4">KACC 21253</strain>
    </source>
</reference>
<sequence length="224" mass="23927">MTLAAVIVPFLALCVAARSIAFLPALGIMTAVAMLIDGLTPLQEAGAAFAVILGVGPVLFLNFYQYDEVRERKVIAAPFLLPGVMILLMLMNLYPDGTVFPAGICVVMAGLVTVSVRQTMVWQWAGLLTCAEGVLLSAVMYRQVTAFAVTALIGCCIAILGGACVHRVMPRVHVVRAPVRQERKNKKWQRSQQDDGDALDHAAGAPHPDYVPQRSGASDRGPAS</sequence>
<keyword evidence="2" id="KW-0812">Transmembrane</keyword>
<feature type="transmembrane region" description="Helical" evidence="2">
    <location>
        <begin position="147"/>
        <end position="166"/>
    </location>
</feature>
<feature type="region of interest" description="Disordered" evidence="1">
    <location>
        <begin position="183"/>
        <end position="224"/>
    </location>
</feature>